<dbReference type="SUPFAM" id="SSF53098">
    <property type="entry name" value="Ribonuclease H-like"/>
    <property type="match status" value="1"/>
</dbReference>
<dbReference type="InterPro" id="IPR036397">
    <property type="entry name" value="RNaseH_sf"/>
</dbReference>
<evidence type="ECO:0000256" key="2">
    <source>
        <dbReference type="ARBA" id="ARBA00012180"/>
    </source>
</evidence>
<dbReference type="GO" id="GO:0004523">
    <property type="term" value="F:RNA-DNA hybrid ribonuclease activity"/>
    <property type="evidence" value="ECO:0007669"/>
    <property type="project" value="UniProtKB-EC"/>
</dbReference>
<evidence type="ECO:0000259" key="13">
    <source>
        <dbReference type="PROSITE" id="PS50994"/>
    </source>
</evidence>
<evidence type="ECO:0000256" key="3">
    <source>
        <dbReference type="ARBA" id="ARBA00012493"/>
    </source>
</evidence>
<keyword evidence="15" id="KW-1185">Reference proteome</keyword>
<dbReference type="CDD" id="cd09274">
    <property type="entry name" value="RNase_HI_RT_Ty3"/>
    <property type="match status" value="1"/>
</dbReference>
<evidence type="ECO:0000256" key="6">
    <source>
        <dbReference type="ARBA" id="ARBA00022722"/>
    </source>
</evidence>
<dbReference type="Gene3D" id="1.10.340.70">
    <property type="match status" value="1"/>
</dbReference>
<reference evidence="14" key="1">
    <citation type="submission" date="2021-04" db="EMBL/GenBank/DDBJ databases">
        <authorList>
            <consortium name="Wellcome Sanger Institute Data Sharing"/>
        </authorList>
    </citation>
    <scope>NUCLEOTIDE SEQUENCE [LARGE SCALE GENOMIC DNA]</scope>
</reference>
<dbReference type="FunFam" id="3.10.10.10:FF:000003">
    <property type="entry name" value="Retrovirus-related Pol polyprotein from transposon 297-like Protein"/>
    <property type="match status" value="1"/>
</dbReference>
<dbReference type="CDD" id="cd05481">
    <property type="entry name" value="retropepsin_like_LTR_1"/>
    <property type="match status" value="1"/>
</dbReference>
<feature type="domain" description="Reverse transcriptase" evidence="12">
    <location>
        <begin position="474"/>
        <end position="652"/>
    </location>
</feature>
<dbReference type="FunFam" id="3.30.420.10:FF:000063">
    <property type="entry name" value="Retrovirus-related Pol polyprotein from transposon 297-like Protein"/>
    <property type="match status" value="1"/>
</dbReference>
<name>A0A673VJC7_SALTR</name>
<evidence type="ECO:0000256" key="4">
    <source>
        <dbReference type="ARBA" id="ARBA00022679"/>
    </source>
</evidence>
<dbReference type="Pfam" id="PF00078">
    <property type="entry name" value="RVT_1"/>
    <property type="match status" value="1"/>
</dbReference>
<dbReference type="InterPro" id="IPR012337">
    <property type="entry name" value="RNaseH-like_sf"/>
</dbReference>
<keyword evidence="6" id="KW-0540">Nuclease</keyword>
<dbReference type="Proteomes" id="UP000472277">
    <property type="component" value="Chromosome 1"/>
</dbReference>
<organism evidence="14 15">
    <name type="scientific">Salmo trutta</name>
    <name type="common">Brown trout</name>
    <dbReference type="NCBI Taxonomy" id="8032"/>
    <lineage>
        <taxon>Eukaryota</taxon>
        <taxon>Metazoa</taxon>
        <taxon>Chordata</taxon>
        <taxon>Craniata</taxon>
        <taxon>Vertebrata</taxon>
        <taxon>Euteleostomi</taxon>
        <taxon>Actinopterygii</taxon>
        <taxon>Neopterygii</taxon>
        <taxon>Teleostei</taxon>
        <taxon>Protacanthopterygii</taxon>
        <taxon>Salmoniformes</taxon>
        <taxon>Salmonidae</taxon>
        <taxon>Salmoninae</taxon>
        <taxon>Salmo</taxon>
    </lineage>
</organism>
<feature type="domain" description="Integrase catalytic" evidence="13">
    <location>
        <begin position="1021"/>
        <end position="1207"/>
    </location>
</feature>
<keyword evidence="5" id="KW-0548">Nucleotidyltransferase</keyword>
<accession>A0A673VJC7</accession>
<dbReference type="Gene3D" id="3.30.420.10">
    <property type="entry name" value="Ribonuclease H-like superfamily/Ribonuclease H"/>
    <property type="match status" value="1"/>
</dbReference>
<feature type="compositionally biased region" description="Basic and acidic residues" evidence="11">
    <location>
        <begin position="209"/>
        <end position="226"/>
    </location>
</feature>
<feature type="region of interest" description="Disordered" evidence="11">
    <location>
        <begin position="193"/>
        <end position="226"/>
    </location>
</feature>
<evidence type="ECO:0000256" key="5">
    <source>
        <dbReference type="ARBA" id="ARBA00022695"/>
    </source>
</evidence>
<dbReference type="FunFam" id="3.30.70.270:FF:000026">
    <property type="entry name" value="Transposon Ty3-G Gag-Pol polyprotein"/>
    <property type="match status" value="1"/>
</dbReference>
<evidence type="ECO:0000256" key="10">
    <source>
        <dbReference type="ARBA" id="ARBA00039658"/>
    </source>
</evidence>
<dbReference type="PANTHER" id="PTHR37984">
    <property type="entry name" value="PROTEIN CBG26694"/>
    <property type="match status" value="1"/>
</dbReference>
<dbReference type="InterPro" id="IPR043502">
    <property type="entry name" value="DNA/RNA_pol_sf"/>
</dbReference>
<dbReference type="InterPro" id="IPR041373">
    <property type="entry name" value="RT_RNaseH"/>
</dbReference>
<evidence type="ECO:0000256" key="8">
    <source>
        <dbReference type="ARBA" id="ARBA00022801"/>
    </source>
</evidence>
<feature type="region of interest" description="Disordered" evidence="11">
    <location>
        <begin position="1266"/>
        <end position="1294"/>
    </location>
</feature>
<evidence type="ECO:0000259" key="12">
    <source>
        <dbReference type="PROSITE" id="PS50878"/>
    </source>
</evidence>
<dbReference type="GO" id="GO:0003964">
    <property type="term" value="F:RNA-directed DNA polymerase activity"/>
    <property type="evidence" value="ECO:0007669"/>
    <property type="project" value="UniProtKB-KW"/>
</dbReference>
<protein>
    <recommendedName>
        <fullName evidence="10">Gypsy retrotransposon integrase-like protein 1</fullName>
        <ecNumber evidence="3">2.7.7.49</ecNumber>
        <ecNumber evidence="2">3.1.26.4</ecNumber>
    </recommendedName>
</protein>
<keyword evidence="9" id="KW-0695">RNA-directed DNA polymerase</keyword>
<comment type="similarity">
    <text evidence="1">Belongs to the beta type-B retroviral polymerase family. HERV class-II K(HML-2) pol subfamily.</text>
</comment>
<proteinExistence type="inferred from homology"/>
<dbReference type="PROSITE" id="PS50878">
    <property type="entry name" value="RT_POL"/>
    <property type="match status" value="1"/>
</dbReference>
<evidence type="ECO:0000256" key="1">
    <source>
        <dbReference type="ARBA" id="ARBA00010879"/>
    </source>
</evidence>
<dbReference type="SUPFAM" id="SSF56672">
    <property type="entry name" value="DNA/RNA polymerases"/>
    <property type="match status" value="1"/>
</dbReference>
<feature type="region of interest" description="Disordered" evidence="11">
    <location>
        <begin position="1188"/>
        <end position="1210"/>
    </location>
</feature>
<dbReference type="GO" id="GO:0003676">
    <property type="term" value="F:nucleic acid binding"/>
    <property type="evidence" value="ECO:0007669"/>
    <property type="project" value="InterPro"/>
</dbReference>
<dbReference type="Pfam" id="PF17917">
    <property type="entry name" value="RT_RNaseH"/>
    <property type="match status" value="1"/>
</dbReference>
<dbReference type="Ensembl" id="ENSSTUT00000000350.1">
    <property type="protein sequence ID" value="ENSSTUP00000000304.1"/>
    <property type="gene ID" value="ENSSTUG00000000229.1"/>
</dbReference>
<feature type="compositionally biased region" description="Basic and acidic residues" evidence="11">
    <location>
        <begin position="1266"/>
        <end position="1282"/>
    </location>
</feature>
<feature type="compositionally biased region" description="Polar residues" evidence="11">
    <location>
        <begin position="195"/>
        <end position="204"/>
    </location>
</feature>
<evidence type="ECO:0000256" key="9">
    <source>
        <dbReference type="ARBA" id="ARBA00022918"/>
    </source>
</evidence>
<dbReference type="Gene3D" id="3.30.70.270">
    <property type="match status" value="2"/>
</dbReference>
<dbReference type="FunFam" id="1.10.340.70:FF:000003">
    <property type="entry name" value="Protein CBG25708"/>
    <property type="match status" value="1"/>
</dbReference>
<dbReference type="FunFam" id="3.10.20.370:FF:000001">
    <property type="entry name" value="Retrovirus-related Pol polyprotein from transposon 17.6-like protein"/>
    <property type="match status" value="1"/>
</dbReference>
<dbReference type="Pfam" id="PF00665">
    <property type="entry name" value="rve"/>
    <property type="match status" value="1"/>
</dbReference>
<evidence type="ECO:0000313" key="15">
    <source>
        <dbReference type="Proteomes" id="UP000472277"/>
    </source>
</evidence>
<dbReference type="InterPro" id="IPR021109">
    <property type="entry name" value="Peptidase_aspartic_dom_sf"/>
</dbReference>
<keyword evidence="4" id="KW-0808">Transferase</keyword>
<dbReference type="InParanoid" id="A0A673VJC7"/>
<dbReference type="GeneTree" id="ENSGT00940000169923"/>
<dbReference type="EC" id="2.7.7.49" evidence="3"/>
<dbReference type="InterPro" id="IPR050951">
    <property type="entry name" value="Retrovirus_Pol_polyprotein"/>
</dbReference>
<dbReference type="Gene3D" id="2.40.70.10">
    <property type="entry name" value="Acid Proteases"/>
    <property type="match status" value="1"/>
</dbReference>
<reference evidence="14" key="2">
    <citation type="submission" date="2025-08" db="UniProtKB">
        <authorList>
            <consortium name="Ensembl"/>
        </authorList>
    </citation>
    <scope>IDENTIFICATION</scope>
</reference>
<dbReference type="Gene3D" id="3.10.20.370">
    <property type="match status" value="1"/>
</dbReference>
<evidence type="ECO:0000256" key="7">
    <source>
        <dbReference type="ARBA" id="ARBA00022759"/>
    </source>
</evidence>
<dbReference type="PROSITE" id="PS50994">
    <property type="entry name" value="INTEGRASE"/>
    <property type="match status" value="1"/>
</dbReference>
<keyword evidence="8" id="KW-0378">Hydrolase</keyword>
<dbReference type="EC" id="3.1.26.4" evidence="2"/>
<dbReference type="GO" id="GO:0015074">
    <property type="term" value="P:DNA integration"/>
    <property type="evidence" value="ECO:0007669"/>
    <property type="project" value="InterPro"/>
</dbReference>
<dbReference type="Gene3D" id="3.10.10.10">
    <property type="entry name" value="HIV Type 1 Reverse Transcriptase, subunit A, domain 1"/>
    <property type="match status" value="1"/>
</dbReference>
<dbReference type="InterPro" id="IPR001584">
    <property type="entry name" value="Integrase_cat-core"/>
</dbReference>
<dbReference type="CDD" id="cd01647">
    <property type="entry name" value="RT_LTR"/>
    <property type="match status" value="1"/>
</dbReference>
<sequence length="1327" mass="151585">MDFSGVPSPRMDWESTNLPDAWRKYKQHVELMFTGPLKERGEEEKCSYLLLWIGEKGRDIYNTWTLTEAESKVLKTYYDRFEAYVVPKTNTIFARYKFHEKVQGASESFEPFVTGLRLLVKDCDYANKDEMVRDRIVFGIHSPRVREKLLNVGSELTLDKAIDIARSHELAQAQMKTISRRSTSASREQAVHAVRQTSKHTSGAQRARFRTERDITPKQSDTDSKRPKTCGYCGYKVHGEQGNCPAKGKQCTKCGKWNHFAKVCRAYRGKTVHTVSEDEMSIKESNDDELFIDSVTGKSHISETEQAFADIEIGTQGTKLKFKLDTGAQVNIIPLNKYRSLTSECELQPTMRRLTGYGGEQLPVKGTCTFKCKYKESDMMLDFYVVDTRAPAVLGLKACLDMDLIKLVLSVTAPVETGNVLEEFADVFTGIGLFPGECTIHLDPDATPVVYPPRKIPLALRARLKKELESMEQSDIVTKVTEPTDWVNALVVVEKPRTGKLRVCLDPRDLNKAIKRPHYPLPTLDGITHKLAGAHYFSVMDARSGYWAIKLTEESSKLTTFNTPFGRYRFRRLPFGIISAQDEFQRKIDEVYEGLDGVVAIVDDILVYGRTKEEHDRNLRAMLQRSRERGVRLNPEKSTVGATEVSYFGHLLTANGIKPDPQKISAIKEVEPPKNRAELETVLGMVNYLSKFAPSLSNANAPLRQLLKQSSEFLWDKQHDIAFQNVKDLITREPGPILAYYDPNKELRLQVDASKYGLGAVLLQEGKPIGYASKSLTDCEINYAQIEKELYAILFGCKRFHQYVYGRQVIVESDHKPLESIMRKPLAAAPPRLQRMILQLQKYDFTITHRPGKDIPVADTLSRKFLTYKDSSLSEGMDMQVHTVYSNLPVSDTKLKEIQAETGKDSQLTQLREVIQDGWPEERRKCPQSVSEFWNHRDELSQINGIIFKGEKIIIPTSLREEILTKIHAGHMGMEKCKQRARDIMFWPGMCKQIEDIVGRCTICLERRPSNTKEPMLPHCIPDRPWQVVATDLFIWNNEDYIVTVDYYSRYFELDKLHSTTSAAVIHKLKAAFARHGIVETLISDNGPCYKSNEFESFTKAWEFTHVTTSPHYPQSNGLAEKSVQIAKSLMDKAKADKRDPYLSLLEYRNTPVDNFKSPAQLLMSRRLRSTLPSTNQQLQPEVVSYNEMHGKRAQRQQQQKRYYDRSARPLPPLIDGESVRIQEHGLWKPAVVIQPADTERSYYVRTAEGAVYRRNRRHLLNTKEQHTDEMNCSPERERDGLNTHTAQHTPYLPATPQELLTDTEACSTSYRTRSGREVKPRAVLDL</sequence>
<reference evidence="14" key="3">
    <citation type="submission" date="2025-09" db="UniProtKB">
        <authorList>
            <consortium name="Ensembl"/>
        </authorList>
    </citation>
    <scope>IDENTIFICATION</scope>
</reference>
<dbReference type="PANTHER" id="PTHR37984:SF7">
    <property type="entry name" value="INTEGRASE CATALYTIC DOMAIN-CONTAINING PROTEIN"/>
    <property type="match status" value="1"/>
</dbReference>
<evidence type="ECO:0000313" key="14">
    <source>
        <dbReference type="Ensembl" id="ENSSTUP00000000304.1"/>
    </source>
</evidence>
<dbReference type="InterPro" id="IPR043128">
    <property type="entry name" value="Rev_trsase/Diguanyl_cyclase"/>
</dbReference>
<evidence type="ECO:0000256" key="11">
    <source>
        <dbReference type="SAM" id="MobiDB-lite"/>
    </source>
</evidence>
<dbReference type="InterPro" id="IPR041588">
    <property type="entry name" value="Integrase_H2C2"/>
</dbReference>
<dbReference type="InterPro" id="IPR000477">
    <property type="entry name" value="RT_dom"/>
</dbReference>
<dbReference type="Pfam" id="PF17921">
    <property type="entry name" value="Integrase_H2C2"/>
    <property type="match status" value="1"/>
</dbReference>
<keyword evidence="7" id="KW-0255">Endonuclease</keyword>